<name>A0A239F191_9BURK</name>
<keyword evidence="1" id="KW-0145">Chemotaxis</keyword>
<dbReference type="InterPro" id="IPR004090">
    <property type="entry name" value="Chemotax_Me-accpt_rcpt"/>
</dbReference>
<dbReference type="AlphaFoldDB" id="A0A239F191"/>
<dbReference type="SMART" id="SM00283">
    <property type="entry name" value="MA"/>
    <property type="match status" value="1"/>
</dbReference>
<dbReference type="RefSeq" id="WP_089398601.1">
    <property type="nucleotide sequence ID" value="NZ_FZOT01000003.1"/>
</dbReference>
<reference evidence="7 8" key="1">
    <citation type="submission" date="2017-06" db="EMBL/GenBank/DDBJ databases">
        <authorList>
            <person name="Kim H.J."/>
            <person name="Triplett B.A."/>
        </authorList>
    </citation>
    <scope>NUCLEOTIDE SEQUENCE [LARGE SCALE GENOMIC DNA]</scope>
    <source>
        <strain evidence="7 8">U15</strain>
    </source>
</reference>
<dbReference type="InterPro" id="IPR004089">
    <property type="entry name" value="MCPsignal_dom"/>
</dbReference>
<dbReference type="InterPro" id="IPR051310">
    <property type="entry name" value="MCP_chemotaxis"/>
</dbReference>
<evidence type="ECO:0000313" key="7">
    <source>
        <dbReference type="EMBL" id="SNS49864.1"/>
    </source>
</evidence>
<gene>
    <name evidence="7" type="ORF">SAMN06265795_10390</name>
</gene>
<dbReference type="PANTHER" id="PTHR43531">
    <property type="entry name" value="PROTEIN ICFG"/>
    <property type="match status" value="1"/>
</dbReference>
<protein>
    <submittedName>
        <fullName evidence="7">Methyl-accepting chemotaxis protein</fullName>
    </submittedName>
</protein>
<dbReference type="GO" id="GO:0007165">
    <property type="term" value="P:signal transduction"/>
    <property type="evidence" value="ECO:0007669"/>
    <property type="project" value="UniProtKB-KW"/>
</dbReference>
<feature type="domain" description="Methyl-accepting transducer" evidence="5">
    <location>
        <begin position="291"/>
        <end position="520"/>
    </location>
</feature>
<dbReference type="Gene3D" id="1.10.287.950">
    <property type="entry name" value="Methyl-accepting chemotaxis protein"/>
    <property type="match status" value="1"/>
</dbReference>
<keyword evidence="3" id="KW-0807">Transducer</keyword>
<evidence type="ECO:0000256" key="1">
    <source>
        <dbReference type="ARBA" id="ARBA00022500"/>
    </source>
</evidence>
<evidence type="ECO:0000256" key="3">
    <source>
        <dbReference type="PROSITE-ProRule" id="PRU00284"/>
    </source>
</evidence>
<dbReference type="InterPro" id="IPR047347">
    <property type="entry name" value="YvaQ-like_sensor"/>
</dbReference>
<comment type="similarity">
    <text evidence="2">Belongs to the methyl-accepting chemotaxis (MCP) protein family.</text>
</comment>
<dbReference type="PROSITE" id="PS50111">
    <property type="entry name" value="CHEMOTAXIS_TRANSDUC_2"/>
    <property type="match status" value="1"/>
</dbReference>
<dbReference type="GO" id="GO:0006935">
    <property type="term" value="P:chemotaxis"/>
    <property type="evidence" value="ECO:0007669"/>
    <property type="project" value="UniProtKB-KW"/>
</dbReference>
<dbReference type="InterPro" id="IPR024478">
    <property type="entry name" value="HlyB_4HB_MCP"/>
</dbReference>
<evidence type="ECO:0000259" key="6">
    <source>
        <dbReference type="PROSITE" id="PS50885"/>
    </source>
</evidence>
<evidence type="ECO:0000256" key="2">
    <source>
        <dbReference type="ARBA" id="ARBA00029447"/>
    </source>
</evidence>
<keyword evidence="4" id="KW-0812">Transmembrane</keyword>
<dbReference type="PROSITE" id="PS50885">
    <property type="entry name" value="HAMP"/>
    <property type="match status" value="1"/>
</dbReference>
<dbReference type="Pfam" id="PF12729">
    <property type="entry name" value="4HB_MCP_1"/>
    <property type="match status" value="1"/>
</dbReference>
<dbReference type="InterPro" id="IPR003660">
    <property type="entry name" value="HAMP_dom"/>
</dbReference>
<keyword evidence="8" id="KW-1185">Reference proteome</keyword>
<organism evidence="7 8">
    <name type="scientific">Noviherbaspirillum humi</name>
    <dbReference type="NCBI Taxonomy" id="1688639"/>
    <lineage>
        <taxon>Bacteria</taxon>
        <taxon>Pseudomonadati</taxon>
        <taxon>Pseudomonadota</taxon>
        <taxon>Betaproteobacteria</taxon>
        <taxon>Burkholderiales</taxon>
        <taxon>Oxalobacteraceae</taxon>
        <taxon>Noviherbaspirillum</taxon>
    </lineage>
</organism>
<feature type="transmembrane region" description="Helical" evidence="4">
    <location>
        <begin position="31"/>
        <end position="51"/>
    </location>
</feature>
<dbReference type="GO" id="GO:0004888">
    <property type="term" value="F:transmembrane signaling receptor activity"/>
    <property type="evidence" value="ECO:0007669"/>
    <property type="project" value="InterPro"/>
</dbReference>
<dbReference type="SUPFAM" id="SSF58104">
    <property type="entry name" value="Methyl-accepting chemotaxis protein (MCP) signaling domain"/>
    <property type="match status" value="1"/>
</dbReference>
<feature type="transmembrane region" description="Helical" evidence="4">
    <location>
        <begin position="209"/>
        <end position="230"/>
    </location>
</feature>
<dbReference type="Proteomes" id="UP000198284">
    <property type="component" value="Unassembled WGS sequence"/>
</dbReference>
<dbReference type="GO" id="GO:0005886">
    <property type="term" value="C:plasma membrane"/>
    <property type="evidence" value="ECO:0007669"/>
    <property type="project" value="TreeGrafter"/>
</dbReference>
<feature type="domain" description="HAMP" evidence="6">
    <location>
        <begin position="231"/>
        <end position="286"/>
    </location>
</feature>
<evidence type="ECO:0000313" key="8">
    <source>
        <dbReference type="Proteomes" id="UP000198284"/>
    </source>
</evidence>
<dbReference type="CDD" id="cd19411">
    <property type="entry name" value="MCP2201-like_sensor"/>
    <property type="match status" value="1"/>
</dbReference>
<dbReference type="PRINTS" id="PR00260">
    <property type="entry name" value="CHEMTRNSDUCR"/>
</dbReference>
<proteinExistence type="inferred from homology"/>
<dbReference type="OrthoDB" id="354287at2"/>
<keyword evidence="4" id="KW-0472">Membrane</keyword>
<sequence length="541" mass="58384">MKPFEEGAGTTRIANEERQVLSKKRRIKTRLWTAFAILIGLLACCIALALWRLSEVNRMAGHLVNDKLKKQQMTADWLSAVKLNTVRAIALAKSDSLELAEFYGRQVAQGDAEIAEMRRQLNALPLLPEEAHLVAQAGAASVRFTEQRDKVFALKSMGRTNEVEELVPAQLEPLSAAHEAKIRQLLAFQKQQADLIASRSRAAYPESCLILGALGVAAVWLGGLLAWRLVRAIIPPLRSAQALAARIAAGNLREASREPAAMPRDEIGQLVQGMQEMEASMRRTLISVRDSVLESDRASRNTMRDNEALSARFDGQMAAFRKIEQAMAEVSGAVAANEADARSADSLARATADSVIRSGKVVSEVIERIAMIKQSSMQIGRITDVIDGIAFQTNILALNAAVEAARAGEHGRGFAVVASEVRSLARRSATAAREIHDIISRSADITESGNRLAQQAGDAMSGVIQDIQQVARLMNGIKLSSERQNEKLHALAGMVALLNEEAGEGAVLMKNASASTAALLVTSHDLGQAIGVFRSTNAPRV</sequence>
<accession>A0A239F191</accession>
<dbReference type="EMBL" id="FZOT01000003">
    <property type="protein sequence ID" value="SNS49864.1"/>
    <property type="molecule type" value="Genomic_DNA"/>
</dbReference>
<dbReference type="Pfam" id="PF00015">
    <property type="entry name" value="MCPsignal"/>
    <property type="match status" value="1"/>
</dbReference>
<evidence type="ECO:0000256" key="4">
    <source>
        <dbReference type="SAM" id="Phobius"/>
    </source>
</evidence>
<evidence type="ECO:0000259" key="5">
    <source>
        <dbReference type="PROSITE" id="PS50111"/>
    </source>
</evidence>
<keyword evidence="4" id="KW-1133">Transmembrane helix</keyword>
<dbReference type="PANTHER" id="PTHR43531:SF11">
    <property type="entry name" value="METHYL-ACCEPTING CHEMOTAXIS PROTEIN 3"/>
    <property type="match status" value="1"/>
</dbReference>